<name>A0A5B8U0S5_9ACTN</name>
<dbReference type="PANTHER" id="PTHR10900:SF77">
    <property type="entry name" value="FI19380P1"/>
    <property type="match status" value="1"/>
</dbReference>
<dbReference type="OrthoDB" id="9800666at2"/>
<evidence type="ECO:0000313" key="3">
    <source>
        <dbReference type="EMBL" id="QEC46623.1"/>
    </source>
</evidence>
<feature type="domain" description="FAS1" evidence="2">
    <location>
        <begin position="36"/>
        <end position="166"/>
    </location>
</feature>
<keyword evidence="4" id="KW-1185">Reference proteome</keyword>
<sequence length="170" mass="17300">MKQHRIAASLAAVSIAATPFAVAAANASPSASTAANKTIVGVASSDPQFSTLVSLVKKAGLAGTLSKGSYTVFAPTNAAFAKVPKATLTALGKDKAKLKAVLLYHVVRGRVPATKVVKLKSAKTLNGASVKISVKGKSVYLNGSTKVVKTDVKASNGIIHVINRVLLPPA</sequence>
<dbReference type="Proteomes" id="UP000321805">
    <property type="component" value="Chromosome"/>
</dbReference>
<keyword evidence="1" id="KW-0732">Signal</keyword>
<proteinExistence type="predicted"/>
<evidence type="ECO:0000313" key="4">
    <source>
        <dbReference type="Proteomes" id="UP000321805"/>
    </source>
</evidence>
<dbReference type="EMBL" id="CP042430">
    <property type="protein sequence ID" value="QEC46623.1"/>
    <property type="molecule type" value="Genomic_DNA"/>
</dbReference>
<dbReference type="SMART" id="SM00554">
    <property type="entry name" value="FAS1"/>
    <property type="match status" value="1"/>
</dbReference>
<accession>A0A5B8U0S5</accession>
<dbReference type="Pfam" id="PF02469">
    <property type="entry name" value="Fasciclin"/>
    <property type="match status" value="1"/>
</dbReference>
<feature type="signal peptide" evidence="1">
    <location>
        <begin position="1"/>
        <end position="23"/>
    </location>
</feature>
<dbReference type="GO" id="GO:0005615">
    <property type="term" value="C:extracellular space"/>
    <property type="evidence" value="ECO:0007669"/>
    <property type="project" value="TreeGrafter"/>
</dbReference>
<dbReference type="KEGG" id="bsol:FSW04_02855"/>
<feature type="chain" id="PRO_5022736129" evidence="1">
    <location>
        <begin position="24"/>
        <end position="170"/>
    </location>
</feature>
<dbReference type="InterPro" id="IPR036378">
    <property type="entry name" value="FAS1_dom_sf"/>
</dbReference>
<reference evidence="3 4" key="1">
    <citation type="journal article" date="2018" name="J. Microbiol.">
        <title>Baekduia soli gen. nov., sp. nov., a novel bacterium isolated from the soil of Baekdu Mountain and proposal of a novel family name, Baekduiaceae fam. nov.</title>
        <authorList>
            <person name="An D.S."/>
            <person name="Siddiqi M.Z."/>
            <person name="Kim K.H."/>
            <person name="Yu H.S."/>
            <person name="Im W.T."/>
        </authorList>
    </citation>
    <scope>NUCLEOTIDE SEQUENCE [LARGE SCALE GENOMIC DNA]</scope>
    <source>
        <strain evidence="3 4">BR7-21</strain>
    </source>
</reference>
<dbReference type="FunFam" id="2.30.180.10:FF:000032">
    <property type="entry name" value="Fasciclin domain-containing protein, putative"/>
    <property type="match status" value="1"/>
</dbReference>
<protein>
    <submittedName>
        <fullName evidence="3">Fasciclin domain-containing protein</fullName>
    </submittedName>
</protein>
<dbReference type="PANTHER" id="PTHR10900">
    <property type="entry name" value="PERIOSTIN-RELATED"/>
    <property type="match status" value="1"/>
</dbReference>
<organism evidence="3 4">
    <name type="scientific">Baekduia soli</name>
    <dbReference type="NCBI Taxonomy" id="496014"/>
    <lineage>
        <taxon>Bacteria</taxon>
        <taxon>Bacillati</taxon>
        <taxon>Actinomycetota</taxon>
        <taxon>Thermoleophilia</taxon>
        <taxon>Solirubrobacterales</taxon>
        <taxon>Baekduiaceae</taxon>
        <taxon>Baekduia</taxon>
    </lineage>
</organism>
<evidence type="ECO:0000259" key="2">
    <source>
        <dbReference type="PROSITE" id="PS50213"/>
    </source>
</evidence>
<dbReference type="PROSITE" id="PS50213">
    <property type="entry name" value="FAS1"/>
    <property type="match status" value="1"/>
</dbReference>
<evidence type="ECO:0000256" key="1">
    <source>
        <dbReference type="SAM" id="SignalP"/>
    </source>
</evidence>
<dbReference type="Gene3D" id="2.30.180.10">
    <property type="entry name" value="FAS1 domain"/>
    <property type="match status" value="1"/>
</dbReference>
<dbReference type="InterPro" id="IPR000782">
    <property type="entry name" value="FAS1_domain"/>
</dbReference>
<dbReference type="AlphaFoldDB" id="A0A5B8U0S5"/>
<gene>
    <name evidence="3" type="ORF">FSW04_02855</name>
</gene>
<dbReference type="InterPro" id="IPR050904">
    <property type="entry name" value="Adhesion/Biosynth-related"/>
</dbReference>
<dbReference type="RefSeq" id="WP_146916047.1">
    <property type="nucleotide sequence ID" value="NZ_CP042430.1"/>
</dbReference>
<dbReference type="SUPFAM" id="SSF82153">
    <property type="entry name" value="FAS1 domain"/>
    <property type="match status" value="1"/>
</dbReference>